<dbReference type="Gene3D" id="3.30.420.10">
    <property type="entry name" value="Ribonuclease H-like superfamily/Ribonuclease H"/>
    <property type="match status" value="1"/>
</dbReference>
<evidence type="ECO:0000313" key="3">
    <source>
        <dbReference type="EMBL" id="KAK9983012.1"/>
    </source>
</evidence>
<protein>
    <recommendedName>
        <fullName evidence="2">RNase H type-1 domain-containing protein</fullName>
    </recommendedName>
</protein>
<dbReference type="InterPro" id="IPR044730">
    <property type="entry name" value="RNase_H-like_dom_plant"/>
</dbReference>
<dbReference type="CDD" id="cd06222">
    <property type="entry name" value="RNase_H_like"/>
    <property type="match status" value="1"/>
</dbReference>
<dbReference type="PANTHER" id="PTHR47074:SF11">
    <property type="entry name" value="REVERSE TRANSCRIPTASE-LIKE PROTEIN"/>
    <property type="match status" value="1"/>
</dbReference>
<feature type="domain" description="RNase H type-1" evidence="2">
    <location>
        <begin position="24"/>
        <end position="143"/>
    </location>
</feature>
<evidence type="ECO:0000259" key="2">
    <source>
        <dbReference type="Pfam" id="PF13456"/>
    </source>
</evidence>
<dbReference type="InterPro" id="IPR036397">
    <property type="entry name" value="RNaseH_sf"/>
</dbReference>
<dbReference type="GO" id="GO:0003676">
    <property type="term" value="F:nucleic acid binding"/>
    <property type="evidence" value="ECO:0007669"/>
    <property type="project" value="InterPro"/>
</dbReference>
<reference evidence="3 4" key="1">
    <citation type="submission" date="2024-01" db="EMBL/GenBank/DDBJ databases">
        <title>A telomere-to-telomere, gap-free genome of sweet tea (Lithocarpus litseifolius).</title>
        <authorList>
            <person name="Zhou J."/>
        </authorList>
    </citation>
    <scope>NUCLEOTIDE SEQUENCE [LARGE SCALE GENOMIC DNA]</scope>
    <source>
        <strain evidence="3">Zhou-2022a</strain>
        <tissue evidence="3">Leaf</tissue>
    </source>
</reference>
<evidence type="ECO:0000256" key="1">
    <source>
        <dbReference type="SAM" id="Phobius"/>
    </source>
</evidence>
<dbReference type="AlphaFoldDB" id="A0AAW2BCI2"/>
<dbReference type="Proteomes" id="UP001459277">
    <property type="component" value="Unassembled WGS sequence"/>
</dbReference>
<dbReference type="InterPro" id="IPR002156">
    <property type="entry name" value="RNaseH_domain"/>
</dbReference>
<dbReference type="EMBL" id="JAZDWU010000012">
    <property type="protein sequence ID" value="KAK9983012.1"/>
    <property type="molecule type" value="Genomic_DNA"/>
</dbReference>
<accession>A0AAW2BCI2</accession>
<dbReference type="SUPFAM" id="SSF53098">
    <property type="entry name" value="Ribonuclease H-like"/>
    <property type="match status" value="1"/>
</dbReference>
<sequence length="174" mass="18974">MNSTPSVQPISTWTPPPLGWVKLNVDAALSNSKSALAVVARNHLGEILFIWGSGYHLCAPSQAEAAATLWAVHLAIQEHWKSVIIEGDAQVCFNALSSPDFVPVWSISTIVSNIISLLPCFVSYKFRWVRRSCNSAAHSAARLALNSSYPFCFNKSNLPHSLEIVCKGDYSPCS</sequence>
<keyword evidence="4" id="KW-1185">Reference proteome</keyword>
<keyword evidence="1" id="KW-1133">Transmembrane helix</keyword>
<comment type="caution">
    <text evidence="3">The sequence shown here is derived from an EMBL/GenBank/DDBJ whole genome shotgun (WGS) entry which is preliminary data.</text>
</comment>
<evidence type="ECO:0000313" key="4">
    <source>
        <dbReference type="Proteomes" id="UP001459277"/>
    </source>
</evidence>
<organism evidence="3 4">
    <name type="scientific">Lithocarpus litseifolius</name>
    <dbReference type="NCBI Taxonomy" id="425828"/>
    <lineage>
        <taxon>Eukaryota</taxon>
        <taxon>Viridiplantae</taxon>
        <taxon>Streptophyta</taxon>
        <taxon>Embryophyta</taxon>
        <taxon>Tracheophyta</taxon>
        <taxon>Spermatophyta</taxon>
        <taxon>Magnoliopsida</taxon>
        <taxon>eudicotyledons</taxon>
        <taxon>Gunneridae</taxon>
        <taxon>Pentapetalae</taxon>
        <taxon>rosids</taxon>
        <taxon>fabids</taxon>
        <taxon>Fagales</taxon>
        <taxon>Fagaceae</taxon>
        <taxon>Lithocarpus</taxon>
    </lineage>
</organism>
<feature type="transmembrane region" description="Helical" evidence="1">
    <location>
        <begin position="104"/>
        <end position="124"/>
    </location>
</feature>
<keyword evidence="1" id="KW-0812">Transmembrane</keyword>
<dbReference type="InterPro" id="IPR012337">
    <property type="entry name" value="RNaseH-like_sf"/>
</dbReference>
<dbReference type="PANTHER" id="PTHR47074">
    <property type="entry name" value="BNAC02G40300D PROTEIN"/>
    <property type="match status" value="1"/>
</dbReference>
<proteinExistence type="predicted"/>
<keyword evidence="1" id="KW-0472">Membrane</keyword>
<gene>
    <name evidence="3" type="ORF">SO802_032537</name>
</gene>
<name>A0AAW2BCI2_9ROSI</name>
<dbReference type="InterPro" id="IPR052929">
    <property type="entry name" value="RNase_H-like_EbsB-rel"/>
</dbReference>
<dbReference type="GO" id="GO:0004523">
    <property type="term" value="F:RNA-DNA hybrid ribonuclease activity"/>
    <property type="evidence" value="ECO:0007669"/>
    <property type="project" value="InterPro"/>
</dbReference>
<dbReference type="Pfam" id="PF13456">
    <property type="entry name" value="RVT_3"/>
    <property type="match status" value="1"/>
</dbReference>